<keyword evidence="1" id="KW-0732">Signal</keyword>
<evidence type="ECO:0000256" key="1">
    <source>
        <dbReference type="SAM" id="SignalP"/>
    </source>
</evidence>
<protein>
    <recommendedName>
        <fullName evidence="4">Lipoprotein</fullName>
    </recommendedName>
</protein>
<sequence length="656" mass="70979">MLTRKAAALLLGFCLSAFCEDPASPSPGTLTAPVEAELLKPLNVRSLAIGANVFARVTRDWNGPGCNLRQGATLEATVQLAETHKGRAESKLALAFTRAQCGGADMQPMELLLSAVAHVPENWENTPSGPMSVPVSFVNPTSFGNRGGSVAASRPARAPVIPGGFYSWHMELRGVNHHFPMSAKVQPGDVIDIKGTKLDLGTGPNQSSVLSAKRSDVRLDQYTQFLLVPSSLAFGRSEMPLRLPPGSAELSDRERGQTNPSALRATNDIEVCAPPGCAVDLPVTSAELQGPSATSIEVRPLGYTPRSIANLSDFTDDEAVAWLGSEQLVFAFNTHRLIRREGIANWKATHRIIRAVLFDAQSRTVTRAVDWEVMDSNRFLWPLSGGRVLVHVGNELRVYRAGLDVEQTIPLAGPLQFICMAPNLELMAVATLRERHSPELHSKLRDDLGAEPEEDVDIAILNEKFSTIAQASTVTGIEPPTLLNEGQVTLFAQPNNHYRLGFSSWEGKSSTFARFESSCRPGLSSMMPDHLFLVTCDAATGRFEYRVLGSDGKLLMHGEGNQFVASEEASGSESNGVFAIKAIHSGQEFIPGMDFKGADMAFEELRVYRAADGKRLLAVHVKEPTTSRGGYALSPDGSRLAVLSQALIQFFQVPKP</sequence>
<evidence type="ECO:0008006" key="4">
    <source>
        <dbReference type="Google" id="ProtNLM"/>
    </source>
</evidence>
<dbReference type="Proteomes" id="UP000239735">
    <property type="component" value="Unassembled WGS sequence"/>
</dbReference>
<gene>
    <name evidence="2" type="ORF">SBA5_710006</name>
</gene>
<dbReference type="OrthoDB" id="108287at2"/>
<proteinExistence type="predicted"/>
<evidence type="ECO:0000313" key="2">
    <source>
        <dbReference type="EMBL" id="SPE29708.1"/>
    </source>
</evidence>
<reference evidence="3" key="1">
    <citation type="submission" date="2018-02" db="EMBL/GenBank/DDBJ databases">
        <authorList>
            <person name="Hausmann B."/>
        </authorList>
    </citation>
    <scope>NUCLEOTIDE SEQUENCE [LARGE SCALE GENOMIC DNA]</scope>
    <source>
        <strain evidence="3">Peat soil MAG SbA5</strain>
    </source>
</reference>
<dbReference type="EMBL" id="OKRB01000132">
    <property type="protein sequence ID" value="SPE29708.1"/>
    <property type="molecule type" value="Genomic_DNA"/>
</dbReference>
<feature type="signal peptide" evidence="1">
    <location>
        <begin position="1"/>
        <end position="19"/>
    </location>
</feature>
<feature type="chain" id="PRO_5014809093" description="Lipoprotein" evidence="1">
    <location>
        <begin position="20"/>
        <end position="656"/>
    </location>
</feature>
<dbReference type="AlphaFoldDB" id="A0A2N9M2Q0"/>
<accession>A0A2N9M2Q0</accession>
<name>A0A2N9M2Q0_9BACT</name>
<organism evidence="2 3">
    <name type="scientific">Candidatus Sulfuritelmatomonas gaucii</name>
    <dbReference type="NCBI Taxonomy" id="2043161"/>
    <lineage>
        <taxon>Bacteria</taxon>
        <taxon>Pseudomonadati</taxon>
        <taxon>Acidobacteriota</taxon>
        <taxon>Terriglobia</taxon>
        <taxon>Terriglobales</taxon>
        <taxon>Acidobacteriaceae</taxon>
        <taxon>Candidatus Sulfuritelmatomonas</taxon>
    </lineage>
</organism>
<evidence type="ECO:0000313" key="3">
    <source>
        <dbReference type="Proteomes" id="UP000239735"/>
    </source>
</evidence>